<protein>
    <submittedName>
        <fullName evidence="1">Uncharacterized protein</fullName>
    </submittedName>
</protein>
<evidence type="ECO:0000313" key="2">
    <source>
        <dbReference type="Proteomes" id="UP000835052"/>
    </source>
</evidence>
<reference evidence="1" key="1">
    <citation type="submission" date="2020-10" db="EMBL/GenBank/DDBJ databases">
        <authorList>
            <person name="Kikuchi T."/>
        </authorList>
    </citation>
    <scope>NUCLEOTIDE SEQUENCE</scope>
    <source>
        <strain evidence="1">NKZ352</strain>
    </source>
</reference>
<proteinExistence type="predicted"/>
<organism evidence="1 2">
    <name type="scientific">Caenorhabditis auriculariae</name>
    <dbReference type="NCBI Taxonomy" id="2777116"/>
    <lineage>
        <taxon>Eukaryota</taxon>
        <taxon>Metazoa</taxon>
        <taxon>Ecdysozoa</taxon>
        <taxon>Nematoda</taxon>
        <taxon>Chromadorea</taxon>
        <taxon>Rhabditida</taxon>
        <taxon>Rhabditina</taxon>
        <taxon>Rhabditomorpha</taxon>
        <taxon>Rhabditoidea</taxon>
        <taxon>Rhabditidae</taxon>
        <taxon>Peloderinae</taxon>
        <taxon>Caenorhabditis</taxon>
    </lineage>
</organism>
<comment type="caution">
    <text evidence="1">The sequence shown here is derived from an EMBL/GenBank/DDBJ whole genome shotgun (WGS) entry which is preliminary data.</text>
</comment>
<name>A0A8S1HSN1_9PELO</name>
<dbReference type="Proteomes" id="UP000835052">
    <property type="component" value="Unassembled WGS sequence"/>
</dbReference>
<accession>A0A8S1HSN1</accession>
<gene>
    <name evidence="1" type="ORF">CAUJ_LOCUS15405</name>
</gene>
<keyword evidence="2" id="KW-1185">Reference proteome</keyword>
<evidence type="ECO:0000313" key="1">
    <source>
        <dbReference type="EMBL" id="CAD6199503.1"/>
    </source>
</evidence>
<dbReference type="AlphaFoldDB" id="A0A8S1HSN1"/>
<sequence length="113" mass="12923">MSLKKWRHLQSYLPDPQKMSRAIILILALVALSNGLTYKKNRMLFDPPFCFVYQRSDVGVCTGYQYTCDQSTTPADANVFTFPDNCASDQAFINFANIDFPERYDEYKASVGK</sequence>
<dbReference type="EMBL" id="CAJGYM010000179">
    <property type="protein sequence ID" value="CAD6199503.1"/>
    <property type="molecule type" value="Genomic_DNA"/>
</dbReference>